<dbReference type="Proteomes" id="UP000288805">
    <property type="component" value="Unassembled WGS sequence"/>
</dbReference>
<evidence type="ECO:0000313" key="1">
    <source>
        <dbReference type="EMBL" id="RVW28517.1"/>
    </source>
</evidence>
<accession>A0A438CZA1</accession>
<evidence type="ECO:0000313" key="2">
    <source>
        <dbReference type="Proteomes" id="UP000288805"/>
    </source>
</evidence>
<comment type="caution">
    <text evidence="1">The sequence shown here is derived from an EMBL/GenBank/DDBJ whole genome shotgun (WGS) entry which is preliminary data.</text>
</comment>
<dbReference type="EMBL" id="QGNW01001890">
    <property type="protein sequence ID" value="RVW28517.1"/>
    <property type="molecule type" value="Genomic_DNA"/>
</dbReference>
<sequence length="78" mass="8738">MIVKMLAVIMPKWGIWKVWNALKILDAADADNPEASLGIVEIYSLRVVSKGLAGKPEGWNSELANFIFWSYIVLVLSF</sequence>
<name>A0A438CZA1_VITVI</name>
<organism evidence="1 2">
    <name type="scientific">Vitis vinifera</name>
    <name type="common">Grape</name>
    <dbReference type="NCBI Taxonomy" id="29760"/>
    <lineage>
        <taxon>Eukaryota</taxon>
        <taxon>Viridiplantae</taxon>
        <taxon>Streptophyta</taxon>
        <taxon>Embryophyta</taxon>
        <taxon>Tracheophyta</taxon>
        <taxon>Spermatophyta</taxon>
        <taxon>Magnoliopsida</taxon>
        <taxon>eudicotyledons</taxon>
        <taxon>Gunneridae</taxon>
        <taxon>Pentapetalae</taxon>
        <taxon>rosids</taxon>
        <taxon>Vitales</taxon>
        <taxon>Vitaceae</taxon>
        <taxon>Viteae</taxon>
        <taxon>Vitis</taxon>
    </lineage>
</organism>
<dbReference type="AlphaFoldDB" id="A0A438CZA1"/>
<proteinExistence type="predicted"/>
<gene>
    <name evidence="1" type="ORF">CK203_103999</name>
</gene>
<reference evidence="1 2" key="1">
    <citation type="journal article" date="2018" name="PLoS Genet.">
        <title>Population sequencing reveals clonal diversity and ancestral inbreeding in the grapevine cultivar Chardonnay.</title>
        <authorList>
            <person name="Roach M.J."/>
            <person name="Johnson D.L."/>
            <person name="Bohlmann J."/>
            <person name="van Vuuren H.J."/>
            <person name="Jones S.J."/>
            <person name="Pretorius I.S."/>
            <person name="Schmidt S.A."/>
            <person name="Borneman A.R."/>
        </authorList>
    </citation>
    <scope>NUCLEOTIDE SEQUENCE [LARGE SCALE GENOMIC DNA]</scope>
    <source>
        <strain evidence="2">cv. Chardonnay</strain>
        <tissue evidence="1">Leaf</tissue>
    </source>
</reference>
<protein>
    <submittedName>
        <fullName evidence="1">Uncharacterized protein</fullName>
    </submittedName>
</protein>